<keyword evidence="1" id="KW-0472">Membrane</keyword>
<evidence type="ECO:0000313" key="3">
    <source>
        <dbReference type="Proteomes" id="UP000438120"/>
    </source>
</evidence>
<keyword evidence="1" id="KW-0812">Transmembrane</keyword>
<keyword evidence="1" id="KW-1133">Transmembrane helix</keyword>
<dbReference type="EMBL" id="VUMX01000041">
    <property type="protein sequence ID" value="MST87870.1"/>
    <property type="molecule type" value="Genomic_DNA"/>
</dbReference>
<organism evidence="2 3">
    <name type="scientific">Lactobacillus porci</name>
    <dbReference type="NCBI Taxonomy" id="2012477"/>
    <lineage>
        <taxon>Bacteria</taxon>
        <taxon>Bacillati</taxon>
        <taxon>Bacillota</taxon>
        <taxon>Bacilli</taxon>
        <taxon>Lactobacillales</taxon>
        <taxon>Lactobacillaceae</taxon>
        <taxon>Lactobacillus</taxon>
    </lineage>
</organism>
<comment type="caution">
    <text evidence="2">The sequence shown here is derived from an EMBL/GenBank/DDBJ whole genome shotgun (WGS) entry which is preliminary data.</text>
</comment>
<name>A0A6A8MGD4_9LACO</name>
<accession>A0A6A8MGD4</accession>
<evidence type="ECO:0000313" key="2">
    <source>
        <dbReference type="EMBL" id="MST87870.1"/>
    </source>
</evidence>
<sequence>MEKQGMPVKTAQSRKAIVLFGVQLLVNLYAGGHFGNLHLPVAGTIVLLILLVAWSVFYKDLHQRVASKPLRLLFWTGQLLVNLYAASAFVANQVSPCFYGLSWSNVAEIIALLVFWTLALALSLQFDNHYEF</sequence>
<evidence type="ECO:0000256" key="1">
    <source>
        <dbReference type="SAM" id="Phobius"/>
    </source>
</evidence>
<keyword evidence="3" id="KW-1185">Reference proteome</keyword>
<reference evidence="2 3" key="1">
    <citation type="submission" date="2019-08" db="EMBL/GenBank/DDBJ databases">
        <title>In-depth cultivation of the pig gut microbiome towards novel bacterial diversity and tailored functional studies.</title>
        <authorList>
            <person name="Wylensek D."/>
            <person name="Hitch T.C.A."/>
            <person name="Clavel T."/>
        </authorList>
    </citation>
    <scope>NUCLEOTIDE SEQUENCE [LARGE SCALE GENOMIC DNA]</scope>
    <source>
        <strain evidence="2 3">Bifido-178-WT-2B</strain>
    </source>
</reference>
<proteinExistence type="predicted"/>
<protein>
    <submittedName>
        <fullName evidence="2">Uncharacterized protein</fullName>
    </submittedName>
</protein>
<feature type="transmembrane region" description="Helical" evidence="1">
    <location>
        <begin position="70"/>
        <end position="91"/>
    </location>
</feature>
<feature type="transmembrane region" description="Helical" evidence="1">
    <location>
        <begin position="103"/>
        <end position="124"/>
    </location>
</feature>
<dbReference type="AlphaFoldDB" id="A0A6A8MGD4"/>
<dbReference type="Proteomes" id="UP000438120">
    <property type="component" value="Unassembled WGS sequence"/>
</dbReference>
<gene>
    <name evidence="2" type="ORF">FYJ62_09685</name>
</gene>
<feature type="transmembrane region" description="Helical" evidence="1">
    <location>
        <begin position="40"/>
        <end position="58"/>
    </location>
</feature>
<dbReference type="RefSeq" id="WP_154549477.1">
    <property type="nucleotide sequence ID" value="NZ_VUMX01000041.1"/>
</dbReference>